<dbReference type="EMBL" id="MCGE01000004">
    <property type="protein sequence ID" value="ORZ22617.1"/>
    <property type="molecule type" value="Genomic_DNA"/>
</dbReference>
<protein>
    <submittedName>
        <fullName evidence="1">Uncharacterized protein</fullName>
    </submittedName>
</protein>
<evidence type="ECO:0000313" key="1">
    <source>
        <dbReference type="EMBL" id="ORZ22617.1"/>
    </source>
</evidence>
<proteinExistence type="predicted"/>
<keyword evidence="2" id="KW-1185">Reference proteome</keyword>
<name>A0A1X2IV15_9FUNG</name>
<sequence length="184" mass="20425">MKPSKRRALPIIYNNKTTIQVVAEKTGRGDQENQRKLGKPTTALQQPSINRNFVEVVDALVSCSYGKRSGRSDYKDKLLKVSSKTLKTILLPDLSMEDVEAMNIASDRCWQMNYWTYQASCNSICDRELLTTPGLSTTHSLSTTISGPSSAPVSTATATTPQIELSLYTLNKSTLQHIQLTRLL</sequence>
<organism evidence="1 2">
    <name type="scientific">Absidia repens</name>
    <dbReference type="NCBI Taxonomy" id="90262"/>
    <lineage>
        <taxon>Eukaryota</taxon>
        <taxon>Fungi</taxon>
        <taxon>Fungi incertae sedis</taxon>
        <taxon>Mucoromycota</taxon>
        <taxon>Mucoromycotina</taxon>
        <taxon>Mucoromycetes</taxon>
        <taxon>Mucorales</taxon>
        <taxon>Cunninghamellaceae</taxon>
        <taxon>Absidia</taxon>
    </lineage>
</organism>
<evidence type="ECO:0000313" key="2">
    <source>
        <dbReference type="Proteomes" id="UP000193560"/>
    </source>
</evidence>
<gene>
    <name evidence="1" type="ORF">BCR42DRAFT_447904</name>
</gene>
<reference evidence="1 2" key="1">
    <citation type="submission" date="2016-07" db="EMBL/GenBank/DDBJ databases">
        <title>Pervasive Adenine N6-methylation of Active Genes in Fungi.</title>
        <authorList>
            <consortium name="DOE Joint Genome Institute"/>
            <person name="Mondo S.J."/>
            <person name="Dannebaum R.O."/>
            <person name="Kuo R.C."/>
            <person name="Labutti K."/>
            <person name="Haridas S."/>
            <person name="Kuo A."/>
            <person name="Salamov A."/>
            <person name="Ahrendt S.R."/>
            <person name="Lipzen A."/>
            <person name="Sullivan W."/>
            <person name="Andreopoulos W.B."/>
            <person name="Clum A."/>
            <person name="Lindquist E."/>
            <person name="Daum C."/>
            <person name="Ramamoorthy G.K."/>
            <person name="Gryganskyi A."/>
            <person name="Culley D."/>
            <person name="Magnuson J.K."/>
            <person name="James T.Y."/>
            <person name="O'Malley M.A."/>
            <person name="Stajich J.E."/>
            <person name="Spatafora J.W."/>
            <person name="Visel A."/>
            <person name="Grigoriev I.V."/>
        </authorList>
    </citation>
    <scope>NUCLEOTIDE SEQUENCE [LARGE SCALE GENOMIC DNA]</scope>
    <source>
        <strain evidence="1 2">NRRL 1336</strain>
    </source>
</reference>
<dbReference type="Proteomes" id="UP000193560">
    <property type="component" value="Unassembled WGS sequence"/>
</dbReference>
<accession>A0A1X2IV15</accession>
<dbReference type="AlphaFoldDB" id="A0A1X2IV15"/>
<comment type="caution">
    <text evidence="1">The sequence shown here is derived from an EMBL/GenBank/DDBJ whole genome shotgun (WGS) entry which is preliminary data.</text>
</comment>